<evidence type="ECO:0000313" key="1">
    <source>
        <dbReference type="EMBL" id="GIY70345.1"/>
    </source>
</evidence>
<keyword evidence="2" id="KW-1185">Reference proteome</keyword>
<organism evidence="1 2">
    <name type="scientific">Caerostris darwini</name>
    <dbReference type="NCBI Taxonomy" id="1538125"/>
    <lineage>
        <taxon>Eukaryota</taxon>
        <taxon>Metazoa</taxon>
        <taxon>Ecdysozoa</taxon>
        <taxon>Arthropoda</taxon>
        <taxon>Chelicerata</taxon>
        <taxon>Arachnida</taxon>
        <taxon>Araneae</taxon>
        <taxon>Araneomorphae</taxon>
        <taxon>Entelegynae</taxon>
        <taxon>Araneoidea</taxon>
        <taxon>Araneidae</taxon>
        <taxon>Caerostris</taxon>
    </lineage>
</organism>
<dbReference type="AlphaFoldDB" id="A0AAV4VJ76"/>
<proteinExistence type="predicted"/>
<gene>
    <name evidence="1" type="ORF">CDAR_61781</name>
</gene>
<dbReference type="EMBL" id="BPLQ01013154">
    <property type="protein sequence ID" value="GIY70345.1"/>
    <property type="molecule type" value="Genomic_DNA"/>
</dbReference>
<protein>
    <submittedName>
        <fullName evidence="1">Uncharacterized protein</fullName>
    </submittedName>
</protein>
<sequence>MRLCGFEKVVLNRIETFLTTINPETSTISFKDRQVTLENFFNKILEYESSLPKDQSEITEIEEKHFDAIRAIRKLLEPTGLQSEKMTHNFHRISIT</sequence>
<reference evidence="1 2" key="1">
    <citation type="submission" date="2021-06" db="EMBL/GenBank/DDBJ databases">
        <title>Caerostris darwini draft genome.</title>
        <authorList>
            <person name="Kono N."/>
            <person name="Arakawa K."/>
        </authorList>
    </citation>
    <scope>NUCLEOTIDE SEQUENCE [LARGE SCALE GENOMIC DNA]</scope>
</reference>
<evidence type="ECO:0000313" key="2">
    <source>
        <dbReference type="Proteomes" id="UP001054837"/>
    </source>
</evidence>
<comment type="caution">
    <text evidence="1">The sequence shown here is derived from an EMBL/GenBank/DDBJ whole genome shotgun (WGS) entry which is preliminary data.</text>
</comment>
<dbReference type="Proteomes" id="UP001054837">
    <property type="component" value="Unassembled WGS sequence"/>
</dbReference>
<name>A0AAV4VJ76_9ARAC</name>
<accession>A0AAV4VJ76</accession>